<keyword evidence="3" id="KW-1185">Reference proteome</keyword>
<dbReference type="SMART" id="SM01205">
    <property type="entry name" value="FKS1_dom1"/>
    <property type="match status" value="1"/>
</dbReference>
<dbReference type="AlphaFoldDB" id="A0A9Q1JMT6"/>
<dbReference type="Pfam" id="PF14288">
    <property type="entry name" value="FKS1_dom1"/>
    <property type="match status" value="1"/>
</dbReference>
<dbReference type="EMBL" id="JAKOGI010001561">
    <property type="protein sequence ID" value="KAJ8425000.1"/>
    <property type="molecule type" value="Genomic_DNA"/>
</dbReference>
<sequence>MVLKTDKSYSEIGRARGTGGERVCPFRASVAVIGGSPEICWVLGLWEPLEPLYRPLFALSVGFSLRTVGWSEVSVVSSVLRTVIFPATVISAEFCRLTVSATLKADQLVDVLSYILMSFFLVFAGEQKKGNVANQREHLILILANMDVRVSRFPRGSDMQQLELIYIALYLLIWGEASNIRFMPECVCYIFHNITVVKIRER</sequence>
<name>A0A9Q1JMT6_9CARY</name>
<dbReference type="OrthoDB" id="1880850at2759"/>
<evidence type="ECO:0000259" key="1">
    <source>
        <dbReference type="SMART" id="SM01205"/>
    </source>
</evidence>
<feature type="domain" description="1,3-beta-glucan synthase component FKS1-like" evidence="1">
    <location>
        <begin position="161"/>
        <end position="202"/>
    </location>
</feature>
<evidence type="ECO:0000313" key="2">
    <source>
        <dbReference type="EMBL" id="KAJ8425000.1"/>
    </source>
</evidence>
<reference evidence="2" key="1">
    <citation type="submission" date="2022-04" db="EMBL/GenBank/DDBJ databases">
        <title>Carnegiea gigantea Genome sequencing and assembly v2.</title>
        <authorList>
            <person name="Copetti D."/>
            <person name="Sanderson M.J."/>
            <person name="Burquez A."/>
            <person name="Wojciechowski M.F."/>
        </authorList>
    </citation>
    <scope>NUCLEOTIDE SEQUENCE</scope>
    <source>
        <strain evidence="2">SGP5-SGP5p</strain>
        <tissue evidence="2">Aerial part</tissue>
    </source>
</reference>
<dbReference type="GO" id="GO:0003843">
    <property type="term" value="F:1,3-beta-D-glucan synthase activity"/>
    <property type="evidence" value="ECO:0007669"/>
    <property type="project" value="TreeGrafter"/>
</dbReference>
<organism evidence="2 3">
    <name type="scientific">Carnegiea gigantea</name>
    <dbReference type="NCBI Taxonomy" id="171969"/>
    <lineage>
        <taxon>Eukaryota</taxon>
        <taxon>Viridiplantae</taxon>
        <taxon>Streptophyta</taxon>
        <taxon>Embryophyta</taxon>
        <taxon>Tracheophyta</taxon>
        <taxon>Spermatophyta</taxon>
        <taxon>Magnoliopsida</taxon>
        <taxon>eudicotyledons</taxon>
        <taxon>Gunneridae</taxon>
        <taxon>Pentapetalae</taxon>
        <taxon>Caryophyllales</taxon>
        <taxon>Cactineae</taxon>
        <taxon>Cactaceae</taxon>
        <taxon>Cactoideae</taxon>
        <taxon>Echinocereeae</taxon>
        <taxon>Carnegiea</taxon>
    </lineage>
</organism>
<evidence type="ECO:0000313" key="3">
    <source>
        <dbReference type="Proteomes" id="UP001153076"/>
    </source>
</evidence>
<accession>A0A9Q1JMT6</accession>
<protein>
    <recommendedName>
        <fullName evidence="1">1,3-beta-glucan synthase component FKS1-like domain-containing protein</fullName>
    </recommendedName>
</protein>
<dbReference type="Proteomes" id="UP001153076">
    <property type="component" value="Unassembled WGS sequence"/>
</dbReference>
<dbReference type="InterPro" id="IPR026899">
    <property type="entry name" value="FKS1-like_dom1"/>
</dbReference>
<proteinExistence type="predicted"/>
<dbReference type="PANTHER" id="PTHR12741">
    <property type="entry name" value="LYST-INTERACTING PROTEIN LIP5 DOPAMINE RESPONSIVE PROTEIN DRG-1"/>
    <property type="match status" value="1"/>
</dbReference>
<dbReference type="PANTHER" id="PTHR12741:SF16">
    <property type="entry name" value="CALLOSE SYNTHASE 7"/>
    <property type="match status" value="1"/>
</dbReference>
<dbReference type="GO" id="GO:0005886">
    <property type="term" value="C:plasma membrane"/>
    <property type="evidence" value="ECO:0007669"/>
    <property type="project" value="TreeGrafter"/>
</dbReference>
<comment type="caution">
    <text evidence="2">The sequence shown here is derived from an EMBL/GenBank/DDBJ whole genome shotgun (WGS) entry which is preliminary data.</text>
</comment>
<gene>
    <name evidence="2" type="ORF">Cgig2_000212</name>
</gene>